<dbReference type="RefSeq" id="WP_086023451.1">
    <property type="nucleotide sequence ID" value="NZ_CP009787.1"/>
</dbReference>
<dbReference type="SUPFAM" id="SSF103515">
    <property type="entry name" value="Autotransporter"/>
    <property type="match status" value="1"/>
</dbReference>
<gene>
    <name evidence="3" type="ORF">CH64_1840</name>
</gene>
<keyword evidence="1" id="KW-0732">Signal</keyword>
<feature type="signal peptide" evidence="1">
    <location>
        <begin position="1"/>
        <end position="25"/>
    </location>
</feature>
<accession>A0ABM5S952</accession>
<dbReference type="Pfam" id="PF18883">
    <property type="entry name" value="AC_1"/>
    <property type="match status" value="1"/>
</dbReference>
<feature type="chain" id="PRO_5045943142" evidence="1">
    <location>
        <begin position="26"/>
        <end position="960"/>
    </location>
</feature>
<dbReference type="NCBIfam" id="TIGR01414">
    <property type="entry name" value="autotrans_barl"/>
    <property type="match status" value="1"/>
</dbReference>
<dbReference type="InterPro" id="IPR012332">
    <property type="entry name" value="Autotransporter_pectin_lyase_C"/>
</dbReference>
<dbReference type="Gene3D" id="2.40.128.130">
    <property type="entry name" value="Autotransporter beta-domain"/>
    <property type="match status" value="1"/>
</dbReference>
<name>A0ABM5S952_YERRO</name>
<dbReference type="PANTHER" id="PTHR12338:SF5">
    <property type="entry name" value="ANTIGEN 43-RELATED"/>
    <property type="match status" value="1"/>
</dbReference>
<sequence length="960" mass="101326">MKNNTNQCFFTLSAIMLALSSHSYANTFIINNGEQAVIDNPFTSNAENVAGANGDAVRVMLNSSLTMNDSASLTSFGDNAKGLSVYADAAVIFNGDTDITTNGNSSSHALQLLQNGSVLFNGENNIITVNGAQSYGLFATSAGADILVKNSIKVNTNGNLSIAVAAQNGANINLGTGSKITTGIGDNAYAIYANGTNAISKITAKNIDIETSGLSSHAVYAANGGGQIFLSGENNNVVTNGERAYGLIASRPNSSIIIDGAINVITNGERANGVTATNTISDVNGVYVNLGSNSSITTNNYHSNGLVSVNDNAVIDANNIIISTFGDESHGILTDNFGTSNLIGNNIVTTTGENANGIMATRNGVINANNTQIITSGMNSDAVFSSTQSVVNLNQKNANLHSINGYSFNALGGEINANLDGSNVLNNGVLINADTDGVNYGVVNVTADNIESLTGDIQASTGSNANITLMNTHWTGLARNGGLVNIDKNSIWNIAASSDVAELNNSGTINLSNPIAGDLLVVHGNYIGNNGHLIFNTELNNDDSVTDKMIVEGNTSGNTSVSVINAGGSGATTLNGIELIQVNGLSDGEFVQNGRIVAGAYDYRLLRGVGQNAANWYLSNQISLPVDPENPVASGEEIKRPEAGSYTANLASANNMFVTRLHDRLGETQYIDVLTGEQKVTSMWLRNEGGHNRSRDTSGQLKTQSNRYVMQLGGDIAQWSNDGLNRLHLGVMAGYGNSKSDTNAKSGYKSGGSVDGYSTGVYSTWYANDEDKSGLYVDGWAQYSWFNNTVQGEGLATEEYKSKGVTASVESGYTFKVGENKSKNETYFIQPKAQITWMGVKANDHTEANGTHVNGQGDGNIQTRLGLRSYMKGHHESDNGKDREFQPFVEANWIHNTKDFGTNMNAVEVKQAGAKNIGELKVGVEGQLNKQLNVWGNVGQQLGDKGYSDTAVMLGVKYNF</sequence>
<dbReference type="CDD" id="cd01344">
    <property type="entry name" value="PL2_Passenger_AT"/>
    <property type="match status" value="1"/>
</dbReference>
<proteinExistence type="predicted"/>
<evidence type="ECO:0000313" key="3">
    <source>
        <dbReference type="EMBL" id="AJJ09797.1"/>
    </source>
</evidence>
<dbReference type="Gene3D" id="2.160.20.20">
    <property type="match status" value="1"/>
</dbReference>
<dbReference type="InterPro" id="IPR050909">
    <property type="entry name" value="Bact_Autotransporter_VF"/>
</dbReference>
<dbReference type="PANTHER" id="PTHR12338">
    <property type="entry name" value="AUTOTRANSPORTER"/>
    <property type="match status" value="1"/>
</dbReference>
<dbReference type="EMBL" id="CP009787">
    <property type="protein sequence ID" value="AJJ09797.1"/>
    <property type="molecule type" value="Genomic_DNA"/>
</dbReference>
<evidence type="ECO:0000259" key="2">
    <source>
        <dbReference type="PROSITE" id="PS51208"/>
    </source>
</evidence>
<dbReference type="InterPro" id="IPR036709">
    <property type="entry name" value="Autotransporte_beta_dom_sf"/>
</dbReference>
<dbReference type="Proteomes" id="UP000031914">
    <property type="component" value="Chromosome"/>
</dbReference>
<evidence type="ECO:0000313" key="4">
    <source>
        <dbReference type="Proteomes" id="UP000031914"/>
    </source>
</evidence>
<dbReference type="InterPro" id="IPR011050">
    <property type="entry name" value="Pectin_lyase_fold/virulence"/>
</dbReference>
<dbReference type="InterPro" id="IPR005546">
    <property type="entry name" value="Autotransporte_beta"/>
</dbReference>
<dbReference type="InterPro" id="IPR006315">
    <property type="entry name" value="OM_autotransptr_brl_dom"/>
</dbReference>
<evidence type="ECO:0000256" key="1">
    <source>
        <dbReference type="SAM" id="SignalP"/>
    </source>
</evidence>
<protein>
    <submittedName>
        <fullName evidence="3">Outer membrane autotransporter barrel domain protein</fullName>
    </submittedName>
</protein>
<keyword evidence="4" id="KW-1185">Reference proteome</keyword>
<dbReference type="Pfam" id="PF03797">
    <property type="entry name" value="Autotransporter"/>
    <property type="match status" value="1"/>
</dbReference>
<dbReference type="GeneID" id="45569186"/>
<organism evidence="3 4">
    <name type="scientific">Yersinia rohdei</name>
    <dbReference type="NCBI Taxonomy" id="29485"/>
    <lineage>
        <taxon>Bacteria</taxon>
        <taxon>Pseudomonadati</taxon>
        <taxon>Pseudomonadota</taxon>
        <taxon>Gammaproteobacteria</taxon>
        <taxon>Enterobacterales</taxon>
        <taxon>Yersiniaceae</taxon>
        <taxon>Yersinia</taxon>
    </lineage>
</organism>
<dbReference type="SMART" id="SM00869">
    <property type="entry name" value="Autotransporter"/>
    <property type="match status" value="1"/>
</dbReference>
<reference evidence="3 4" key="1">
    <citation type="journal article" date="2015" name="Genome Announc.">
        <title>Thirty-Two Complete Genome Assemblies of Nine Yersinia Species, Including Y. pestis, Y. pseudotuberculosis, and Y. enterocolitica.</title>
        <authorList>
            <person name="Johnson S.L."/>
            <person name="Daligault H.E."/>
            <person name="Davenport K.W."/>
            <person name="Jaissle J."/>
            <person name="Frey K.G."/>
            <person name="Ladner J.T."/>
            <person name="Broomall S.M."/>
            <person name="Bishop-Lilly K.A."/>
            <person name="Bruce D.C."/>
            <person name="Coyne S.R."/>
            <person name="Gibbons H.S."/>
            <person name="Lo C.C."/>
            <person name="Munk A.C."/>
            <person name="Rosenzweig C.N."/>
            <person name="Koroleva G.I."/>
            <person name="Palacios G.F."/>
            <person name="Redden C.L."/>
            <person name="Xu Y."/>
            <person name="Minogue T.D."/>
            <person name="Chain P.S."/>
        </authorList>
    </citation>
    <scope>NUCLEOTIDE SEQUENCE [LARGE SCALE GENOMIC DNA]</scope>
    <source>
        <strain evidence="3 4">YRA</strain>
    </source>
</reference>
<feature type="domain" description="Autotransporter" evidence="2">
    <location>
        <begin position="676"/>
        <end position="960"/>
    </location>
</feature>
<dbReference type="InterPro" id="IPR043990">
    <property type="entry name" value="AC_1"/>
</dbReference>
<dbReference type="SUPFAM" id="SSF51126">
    <property type="entry name" value="Pectin lyase-like"/>
    <property type="match status" value="1"/>
</dbReference>
<dbReference type="PROSITE" id="PS51208">
    <property type="entry name" value="AUTOTRANSPORTER"/>
    <property type="match status" value="1"/>
</dbReference>